<feature type="non-terminal residue" evidence="2">
    <location>
        <position position="50"/>
    </location>
</feature>
<dbReference type="EMBL" id="CADCUY010000086">
    <property type="protein sequence ID" value="CAA9391437.1"/>
    <property type="molecule type" value="Genomic_DNA"/>
</dbReference>
<proteinExistence type="predicted"/>
<feature type="region of interest" description="Disordered" evidence="1">
    <location>
        <begin position="1"/>
        <end position="50"/>
    </location>
</feature>
<sequence length="50" mass="5313">AALLRGDARRRDLRPARHAGVHGAQQRPPRSLGAAGLGGPARRRGRRPAV</sequence>
<gene>
    <name evidence="2" type="ORF">AVDCRST_MAG35-413</name>
</gene>
<name>A0A6J4NSZ8_9ACTN</name>
<protein>
    <submittedName>
        <fullName evidence="2">Uncharacterized protein</fullName>
    </submittedName>
</protein>
<reference evidence="2" key="1">
    <citation type="submission" date="2020-02" db="EMBL/GenBank/DDBJ databases">
        <authorList>
            <person name="Meier V. D."/>
        </authorList>
    </citation>
    <scope>NUCLEOTIDE SEQUENCE</scope>
    <source>
        <strain evidence="2">AVDCRST_MAG35</strain>
    </source>
</reference>
<evidence type="ECO:0000256" key="1">
    <source>
        <dbReference type="SAM" id="MobiDB-lite"/>
    </source>
</evidence>
<dbReference type="AlphaFoldDB" id="A0A6J4NSZ8"/>
<evidence type="ECO:0000313" key="2">
    <source>
        <dbReference type="EMBL" id="CAA9391437.1"/>
    </source>
</evidence>
<accession>A0A6J4NSZ8</accession>
<feature type="compositionally biased region" description="Basic residues" evidence="1">
    <location>
        <begin position="41"/>
        <end position="50"/>
    </location>
</feature>
<feature type="non-terminal residue" evidence="2">
    <location>
        <position position="1"/>
    </location>
</feature>
<feature type="compositionally biased region" description="Basic and acidic residues" evidence="1">
    <location>
        <begin position="1"/>
        <end position="15"/>
    </location>
</feature>
<organism evidence="2">
    <name type="scientific">uncultured Quadrisphaera sp</name>
    <dbReference type="NCBI Taxonomy" id="904978"/>
    <lineage>
        <taxon>Bacteria</taxon>
        <taxon>Bacillati</taxon>
        <taxon>Actinomycetota</taxon>
        <taxon>Actinomycetes</taxon>
        <taxon>Kineosporiales</taxon>
        <taxon>Kineosporiaceae</taxon>
        <taxon>Quadrisphaera</taxon>
        <taxon>environmental samples</taxon>
    </lineage>
</organism>